<feature type="transmembrane region" description="Helical" evidence="6">
    <location>
        <begin position="249"/>
        <end position="266"/>
    </location>
</feature>
<dbReference type="STRING" id="1121420.SAMN02746098_03199"/>
<feature type="transmembrane region" description="Helical" evidence="6">
    <location>
        <begin position="215"/>
        <end position="237"/>
    </location>
</feature>
<organism evidence="8 9">
    <name type="scientific">Desulfosporosinus lacus DSM 15449</name>
    <dbReference type="NCBI Taxonomy" id="1121420"/>
    <lineage>
        <taxon>Bacteria</taxon>
        <taxon>Bacillati</taxon>
        <taxon>Bacillota</taxon>
        <taxon>Clostridia</taxon>
        <taxon>Eubacteriales</taxon>
        <taxon>Desulfitobacteriaceae</taxon>
        <taxon>Desulfosporosinus</taxon>
    </lineage>
</organism>
<feature type="transmembrane region" description="Helical" evidence="6">
    <location>
        <begin position="37"/>
        <end position="57"/>
    </location>
</feature>
<feature type="transmembrane region" description="Helical" evidence="6">
    <location>
        <begin position="149"/>
        <end position="170"/>
    </location>
</feature>
<feature type="domain" description="EamA" evidence="7">
    <location>
        <begin position="9"/>
        <end position="141"/>
    </location>
</feature>
<dbReference type="SUPFAM" id="SSF103481">
    <property type="entry name" value="Multidrug resistance efflux transporter EmrE"/>
    <property type="match status" value="2"/>
</dbReference>
<keyword evidence="3 6" id="KW-0812">Transmembrane</keyword>
<evidence type="ECO:0000313" key="9">
    <source>
        <dbReference type="Proteomes" id="UP000183954"/>
    </source>
</evidence>
<name>A0A1M5ZDH2_9FIRM</name>
<accession>A0A1M5ZDH2</accession>
<protein>
    <submittedName>
        <fullName evidence="8">Permease of the drug/metabolite transporter (DMT) superfamily</fullName>
    </submittedName>
</protein>
<comment type="subcellular location">
    <subcellularLocation>
        <location evidence="1">Membrane</location>
        <topology evidence="1">Multi-pass membrane protein</topology>
    </subcellularLocation>
</comment>
<evidence type="ECO:0000313" key="8">
    <source>
        <dbReference type="EMBL" id="SHI22248.1"/>
    </source>
</evidence>
<dbReference type="PANTHER" id="PTHR32322">
    <property type="entry name" value="INNER MEMBRANE TRANSPORTER"/>
    <property type="match status" value="1"/>
</dbReference>
<evidence type="ECO:0000256" key="5">
    <source>
        <dbReference type="ARBA" id="ARBA00023136"/>
    </source>
</evidence>
<proteinExistence type="inferred from homology"/>
<dbReference type="Proteomes" id="UP000183954">
    <property type="component" value="Unassembled WGS sequence"/>
</dbReference>
<dbReference type="RefSeq" id="WP_073030708.1">
    <property type="nucleotide sequence ID" value="NZ_FQXJ01000011.1"/>
</dbReference>
<dbReference type="InterPro" id="IPR000620">
    <property type="entry name" value="EamA_dom"/>
</dbReference>
<dbReference type="PANTHER" id="PTHR32322:SF2">
    <property type="entry name" value="EAMA DOMAIN-CONTAINING PROTEIN"/>
    <property type="match status" value="1"/>
</dbReference>
<evidence type="ECO:0000256" key="4">
    <source>
        <dbReference type="ARBA" id="ARBA00022989"/>
    </source>
</evidence>
<evidence type="ECO:0000256" key="3">
    <source>
        <dbReference type="ARBA" id="ARBA00022692"/>
    </source>
</evidence>
<sequence>MAKREETTVILAYIAVCILWGSTFLAIRIGVSDFPPALFAGIRFLIAGSLVLFYAYYKGHKFPGDFTDVRRQAIVGLFLLGGNGLVVWAEQWVYSGVAALLFAVVPMFNAILERFLPNGPRIGLKGWLGLFLGFFGVALLVLTSSDTKIIDVSGGIILLLGALSWSLGSVYSKTFKAPGTMIVNIGLQMFAGGIGLTIVGLFMGEANNIHLTSKGLGALAYLIVFGSLLGYSSYIYILQKWPASKAGTYAYVNPVVGVILGAVILGEPVSPKVFISAVVILGGVALVQFSKTNRNAEQESSLRSLAK</sequence>
<evidence type="ECO:0000259" key="7">
    <source>
        <dbReference type="Pfam" id="PF00892"/>
    </source>
</evidence>
<keyword evidence="9" id="KW-1185">Reference proteome</keyword>
<comment type="similarity">
    <text evidence="2">Belongs to the EamA transporter family.</text>
</comment>
<evidence type="ECO:0000256" key="2">
    <source>
        <dbReference type="ARBA" id="ARBA00007362"/>
    </source>
</evidence>
<keyword evidence="5 6" id="KW-0472">Membrane</keyword>
<feature type="transmembrane region" description="Helical" evidence="6">
    <location>
        <begin position="9"/>
        <end position="31"/>
    </location>
</feature>
<dbReference type="AlphaFoldDB" id="A0A1M5ZDH2"/>
<dbReference type="Pfam" id="PF00892">
    <property type="entry name" value="EamA"/>
    <property type="match status" value="2"/>
</dbReference>
<feature type="transmembrane region" description="Helical" evidence="6">
    <location>
        <begin position="124"/>
        <end position="143"/>
    </location>
</feature>
<dbReference type="GO" id="GO:0016020">
    <property type="term" value="C:membrane"/>
    <property type="evidence" value="ECO:0007669"/>
    <property type="project" value="UniProtKB-SubCell"/>
</dbReference>
<dbReference type="InterPro" id="IPR037185">
    <property type="entry name" value="EmrE-like"/>
</dbReference>
<feature type="transmembrane region" description="Helical" evidence="6">
    <location>
        <begin position="182"/>
        <end position="203"/>
    </location>
</feature>
<evidence type="ECO:0000256" key="6">
    <source>
        <dbReference type="SAM" id="Phobius"/>
    </source>
</evidence>
<feature type="transmembrane region" description="Helical" evidence="6">
    <location>
        <begin position="92"/>
        <end position="112"/>
    </location>
</feature>
<feature type="transmembrane region" description="Helical" evidence="6">
    <location>
        <begin position="272"/>
        <end position="289"/>
    </location>
</feature>
<feature type="transmembrane region" description="Helical" evidence="6">
    <location>
        <begin position="69"/>
        <end position="86"/>
    </location>
</feature>
<evidence type="ECO:0000256" key="1">
    <source>
        <dbReference type="ARBA" id="ARBA00004141"/>
    </source>
</evidence>
<feature type="domain" description="EamA" evidence="7">
    <location>
        <begin position="154"/>
        <end position="287"/>
    </location>
</feature>
<reference evidence="9" key="1">
    <citation type="submission" date="2016-11" db="EMBL/GenBank/DDBJ databases">
        <authorList>
            <person name="Varghese N."/>
            <person name="Submissions S."/>
        </authorList>
    </citation>
    <scope>NUCLEOTIDE SEQUENCE [LARGE SCALE GENOMIC DNA]</scope>
    <source>
        <strain evidence="9">DSM 15449</strain>
    </source>
</reference>
<dbReference type="EMBL" id="FQXJ01000011">
    <property type="protein sequence ID" value="SHI22248.1"/>
    <property type="molecule type" value="Genomic_DNA"/>
</dbReference>
<dbReference type="OrthoDB" id="3190463at2"/>
<gene>
    <name evidence="8" type="ORF">SAMN02746098_03199</name>
</gene>
<dbReference type="Gene3D" id="1.10.3730.20">
    <property type="match status" value="1"/>
</dbReference>
<dbReference type="InterPro" id="IPR050638">
    <property type="entry name" value="AA-Vitamin_Transporters"/>
</dbReference>
<keyword evidence="4 6" id="KW-1133">Transmembrane helix</keyword>